<dbReference type="EMBL" id="MN739934">
    <property type="protein sequence ID" value="QHT78626.1"/>
    <property type="molecule type" value="Genomic_DNA"/>
</dbReference>
<sequence>MSFSGIISKNLDNPIVMLIDYTESTFQVKSKYMKISSMKHYTIVNQNKTTYVLYDGNIPKDIFNFDINEVIKKLNGKKYCIAIIQCIDDSPTDVYLLLDKSNTYKLSYHIDKEKILFTTYNGYEELPEGYYIKVTLNKEIEVEKYMFSICE</sequence>
<proteinExistence type="predicted"/>
<organism evidence="1">
    <name type="scientific">viral metagenome</name>
    <dbReference type="NCBI Taxonomy" id="1070528"/>
    <lineage>
        <taxon>unclassified sequences</taxon>
        <taxon>metagenomes</taxon>
        <taxon>organismal metagenomes</taxon>
    </lineage>
</organism>
<protein>
    <submittedName>
        <fullName evidence="1">Uncharacterized protein</fullName>
    </submittedName>
</protein>
<accession>A0A6C0HEQ1</accession>
<name>A0A6C0HEQ1_9ZZZZ</name>
<reference evidence="1" key="1">
    <citation type="journal article" date="2020" name="Nature">
        <title>Giant virus diversity and host interactions through global metagenomics.</title>
        <authorList>
            <person name="Schulz F."/>
            <person name="Roux S."/>
            <person name="Paez-Espino D."/>
            <person name="Jungbluth S."/>
            <person name="Walsh D.A."/>
            <person name="Denef V.J."/>
            <person name="McMahon K.D."/>
            <person name="Konstantinidis K.T."/>
            <person name="Eloe-Fadrosh E.A."/>
            <person name="Kyrpides N.C."/>
            <person name="Woyke T."/>
        </authorList>
    </citation>
    <scope>NUCLEOTIDE SEQUENCE</scope>
    <source>
        <strain evidence="1">GVMAG-M-3300023179-92</strain>
    </source>
</reference>
<evidence type="ECO:0000313" key="1">
    <source>
        <dbReference type="EMBL" id="QHT78626.1"/>
    </source>
</evidence>
<dbReference type="AlphaFoldDB" id="A0A6C0HEQ1"/>